<accession>A0A1X6NQE8</accession>
<sequence length="436" mass="46926">MKRPAPPPTPMETSRCVRWPADAEKALRWSAFTVFSTFFRVPNLEALPRASAETAAAARRADDTGDALSGGSDDKSVVDMVSPDGSKVGSAFEYASDEISLVAEDGSNESELGSDDTHSTMPSSNAFEATTGASGAASGYGQSGVKEDLQALELDVSAPRGSPPSALCVLPPSTTLPSTTSPSTISPSTSSPVGDGAEFLLDAPAGAGDADTPAEVGSFACVPTTRCRWRVPLASVQQTTDEPGENQNPVGVNPADLSSLLTQAAMKAVNAMFWNRRTGDLLPIVNIGAISRHTPSFNNQLSNKWLDDEVVNGYTSLLMSRNQNTRKTNPAAPKHFFIKTFFCYRLRFLGEYSYEIARRWTKFDDIFSMSTVSIPVHMVVHWILVVVDNGDDACVISVYDSMGSQDVMGAQDIRQWFVDEAADMGKPQRFWTIAIR</sequence>
<feature type="region of interest" description="Disordered" evidence="5">
    <location>
        <begin position="173"/>
        <end position="192"/>
    </location>
</feature>
<dbReference type="GO" id="GO:0006508">
    <property type="term" value="P:proteolysis"/>
    <property type="evidence" value="ECO:0007669"/>
    <property type="project" value="UniProtKB-KW"/>
</dbReference>
<dbReference type="AlphaFoldDB" id="A0A1X6NQE8"/>
<evidence type="ECO:0000313" key="7">
    <source>
        <dbReference type="EMBL" id="OSX70603.1"/>
    </source>
</evidence>
<feature type="compositionally biased region" description="Low complexity" evidence="5">
    <location>
        <begin position="132"/>
        <end position="142"/>
    </location>
</feature>
<dbReference type="PANTHER" id="PTHR12606">
    <property type="entry name" value="SENTRIN/SUMO-SPECIFIC PROTEASE"/>
    <property type="match status" value="1"/>
</dbReference>
<dbReference type="GO" id="GO:0005634">
    <property type="term" value="C:nucleus"/>
    <property type="evidence" value="ECO:0007669"/>
    <property type="project" value="TreeGrafter"/>
</dbReference>
<dbReference type="SUPFAM" id="SSF54001">
    <property type="entry name" value="Cysteine proteinases"/>
    <property type="match status" value="1"/>
</dbReference>
<proteinExistence type="inferred from homology"/>
<keyword evidence="8" id="KW-1185">Reference proteome</keyword>
<keyword evidence="3" id="KW-0378">Hydrolase</keyword>
<protein>
    <recommendedName>
        <fullName evidence="6">Ubiquitin-like protease family profile domain-containing protein</fullName>
    </recommendedName>
</protein>
<name>A0A1X6NQE8_PORUM</name>
<dbReference type="GO" id="GO:0016929">
    <property type="term" value="F:deSUMOylase activity"/>
    <property type="evidence" value="ECO:0007669"/>
    <property type="project" value="TreeGrafter"/>
</dbReference>
<evidence type="ECO:0000256" key="1">
    <source>
        <dbReference type="ARBA" id="ARBA00005234"/>
    </source>
</evidence>
<dbReference type="EMBL" id="KV919233">
    <property type="protein sequence ID" value="OSX70603.1"/>
    <property type="molecule type" value="Genomic_DNA"/>
</dbReference>
<dbReference type="PANTHER" id="PTHR12606:SF141">
    <property type="entry name" value="GH15225P-RELATED"/>
    <property type="match status" value="1"/>
</dbReference>
<feature type="domain" description="Ubiquitin-like protease family profile" evidence="6">
    <location>
        <begin position="250"/>
        <end position="436"/>
    </location>
</feature>
<dbReference type="Pfam" id="PF02902">
    <property type="entry name" value="Peptidase_C48"/>
    <property type="match status" value="1"/>
</dbReference>
<evidence type="ECO:0000256" key="5">
    <source>
        <dbReference type="SAM" id="MobiDB-lite"/>
    </source>
</evidence>
<keyword evidence="4" id="KW-0788">Thiol protease</keyword>
<dbReference type="OrthoDB" id="1939479at2759"/>
<dbReference type="PROSITE" id="PS50600">
    <property type="entry name" value="ULP_PROTEASE"/>
    <property type="match status" value="1"/>
</dbReference>
<dbReference type="GO" id="GO:0016926">
    <property type="term" value="P:protein desumoylation"/>
    <property type="evidence" value="ECO:0007669"/>
    <property type="project" value="TreeGrafter"/>
</dbReference>
<evidence type="ECO:0000259" key="6">
    <source>
        <dbReference type="PROSITE" id="PS50600"/>
    </source>
</evidence>
<organism evidence="7 8">
    <name type="scientific">Porphyra umbilicalis</name>
    <name type="common">Purple laver</name>
    <name type="synonym">Red alga</name>
    <dbReference type="NCBI Taxonomy" id="2786"/>
    <lineage>
        <taxon>Eukaryota</taxon>
        <taxon>Rhodophyta</taxon>
        <taxon>Bangiophyceae</taxon>
        <taxon>Bangiales</taxon>
        <taxon>Bangiaceae</taxon>
        <taxon>Porphyra</taxon>
    </lineage>
</organism>
<feature type="compositionally biased region" description="Polar residues" evidence="5">
    <location>
        <begin position="119"/>
        <end position="128"/>
    </location>
</feature>
<evidence type="ECO:0000256" key="2">
    <source>
        <dbReference type="ARBA" id="ARBA00022670"/>
    </source>
</evidence>
<keyword evidence="2" id="KW-0645">Protease</keyword>
<dbReference type="InterPro" id="IPR003653">
    <property type="entry name" value="Peptidase_C48_C"/>
</dbReference>
<feature type="region of interest" description="Disordered" evidence="5">
    <location>
        <begin position="58"/>
        <end position="82"/>
    </location>
</feature>
<comment type="similarity">
    <text evidence="1">Belongs to the peptidase C48 family.</text>
</comment>
<dbReference type="InterPro" id="IPR038765">
    <property type="entry name" value="Papain-like_cys_pep_sf"/>
</dbReference>
<gene>
    <name evidence="7" type="ORF">BU14_0712s0002</name>
</gene>
<evidence type="ECO:0000313" key="8">
    <source>
        <dbReference type="Proteomes" id="UP000218209"/>
    </source>
</evidence>
<evidence type="ECO:0000256" key="4">
    <source>
        <dbReference type="ARBA" id="ARBA00022807"/>
    </source>
</evidence>
<dbReference type="Gene3D" id="3.40.395.10">
    <property type="entry name" value="Adenoviral Proteinase, Chain A"/>
    <property type="match status" value="1"/>
</dbReference>
<reference evidence="7 8" key="1">
    <citation type="submission" date="2017-03" db="EMBL/GenBank/DDBJ databases">
        <title>WGS assembly of Porphyra umbilicalis.</title>
        <authorList>
            <person name="Brawley S.H."/>
            <person name="Blouin N.A."/>
            <person name="Ficko-Blean E."/>
            <person name="Wheeler G.L."/>
            <person name="Lohr M."/>
            <person name="Goodson H.V."/>
            <person name="Jenkins J.W."/>
            <person name="Blaby-Haas C.E."/>
            <person name="Helliwell K.E."/>
            <person name="Chan C."/>
            <person name="Marriage T."/>
            <person name="Bhattacharya D."/>
            <person name="Klein A.S."/>
            <person name="Badis Y."/>
            <person name="Brodie J."/>
            <person name="Cao Y."/>
            <person name="Collen J."/>
            <person name="Dittami S.M."/>
            <person name="Gachon C.M."/>
            <person name="Green B.R."/>
            <person name="Karpowicz S."/>
            <person name="Kim J.W."/>
            <person name="Kudahl U."/>
            <person name="Lin S."/>
            <person name="Michel G."/>
            <person name="Mittag M."/>
            <person name="Olson B.J."/>
            <person name="Pangilinan J."/>
            <person name="Peng Y."/>
            <person name="Qiu H."/>
            <person name="Shu S."/>
            <person name="Singer J.T."/>
            <person name="Smith A.G."/>
            <person name="Sprecher B.N."/>
            <person name="Wagner V."/>
            <person name="Wang W."/>
            <person name="Wang Z.-Y."/>
            <person name="Yan J."/>
            <person name="Yarish C."/>
            <person name="Zoeuner-Riek S."/>
            <person name="Zhuang Y."/>
            <person name="Zou Y."/>
            <person name="Lindquist E.A."/>
            <person name="Grimwood J."/>
            <person name="Barry K."/>
            <person name="Rokhsar D.S."/>
            <person name="Schmutz J."/>
            <person name="Stiller J.W."/>
            <person name="Grossman A.R."/>
            <person name="Prochnik S.E."/>
        </authorList>
    </citation>
    <scope>NUCLEOTIDE SEQUENCE [LARGE SCALE GENOMIC DNA]</scope>
    <source>
        <strain evidence="7">4086291</strain>
    </source>
</reference>
<dbReference type="Proteomes" id="UP000218209">
    <property type="component" value="Unassembled WGS sequence"/>
</dbReference>
<feature type="region of interest" description="Disordered" evidence="5">
    <location>
        <begin position="105"/>
        <end position="142"/>
    </location>
</feature>
<evidence type="ECO:0000256" key="3">
    <source>
        <dbReference type="ARBA" id="ARBA00022801"/>
    </source>
</evidence>